<dbReference type="SUPFAM" id="SSF53098">
    <property type="entry name" value="Ribonuclease H-like"/>
    <property type="match status" value="1"/>
</dbReference>
<dbReference type="InterPro" id="IPR012337">
    <property type="entry name" value="RNaseH-like_sf"/>
</dbReference>
<dbReference type="Gene3D" id="3.30.420.10">
    <property type="entry name" value="Ribonuclease H-like superfamily/Ribonuclease H"/>
    <property type="match status" value="1"/>
</dbReference>
<dbReference type="GO" id="GO:0015074">
    <property type="term" value="P:DNA integration"/>
    <property type="evidence" value="ECO:0007669"/>
    <property type="project" value="InterPro"/>
</dbReference>
<organism evidence="3 4">
    <name type="scientific">Aphis craccivora</name>
    <name type="common">Cowpea aphid</name>
    <dbReference type="NCBI Taxonomy" id="307492"/>
    <lineage>
        <taxon>Eukaryota</taxon>
        <taxon>Metazoa</taxon>
        <taxon>Ecdysozoa</taxon>
        <taxon>Arthropoda</taxon>
        <taxon>Hexapoda</taxon>
        <taxon>Insecta</taxon>
        <taxon>Pterygota</taxon>
        <taxon>Neoptera</taxon>
        <taxon>Paraneoptera</taxon>
        <taxon>Hemiptera</taxon>
        <taxon>Sternorrhyncha</taxon>
        <taxon>Aphidomorpha</taxon>
        <taxon>Aphidoidea</taxon>
        <taxon>Aphididae</taxon>
        <taxon>Aphidini</taxon>
        <taxon>Aphis</taxon>
        <taxon>Aphis</taxon>
    </lineage>
</organism>
<feature type="region of interest" description="Disordered" evidence="1">
    <location>
        <begin position="362"/>
        <end position="560"/>
    </location>
</feature>
<sequence>MGVYPALRGSLPHKRVKPTQQLEVVSFDLMGPYPRTSRGKTNILVATDCHSRWVEAYPLGAATAAVITQTLERELFARFGYPRVLLSDNGPQFTSNVWKKAFDRWGVEGWTKALDRWGVEGWTTPVYHPRVNPVQRRNQELKKSLRALLVNDSHRSWDQKLFSVLFTLRNQKNDRTGVSPYVSVFGHETKSPGDWALIVRSDSLPRVLATSDINTVADKSKENQRAFSAGDQVFVNLTWGLQRSRQSETRAHEVILVPQSAKSCEKQKKSGITVAHRNMCGGTATNFISREGEEALAGRDNRWWPSRGHMRSSLEDLVWQTTSQLDILRQTRTTLIGLGAEFPPDTPQGLSVQQIDDMDTAELRADPPSPPAPTDRRPIPGPVRHAQRTVREATTAPTAKPPPRPARQPRPAREQPGPVTTGALQPAYRPPSQQQRRKPPTTQPLPQPTAVQSRTRPQTAPPRTQPPTVQPTGAPRPRPPATPAIGPGPQLSIRSRHPETPVDAMPREGPPTVDEDTRQSPLPTFVSHEPMKVGDDATSPTSRPYTGSSQIKRETGRVDTVVSHEYRDLTRYTPMPRYHHSFNNQSGSSSD</sequence>
<keyword evidence="4" id="KW-1185">Reference proteome</keyword>
<evidence type="ECO:0000313" key="3">
    <source>
        <dbReference type="EMBL" id="KAF0733217.1"/>
    </source>
</evidence>
<name>A0A6G0X0A0_APHCR</name>
<evidence type="ECO:0000256" key="1">
    <source>
        <dbReference type="SAM" id="MobiDB-lite"/>
    </source>
</evidence>
<feature type="compositionally biased region" description="Polar residues" evidence="1">
    <location>
        <begin position="538"/>
        <end position="550"/>
    </location>
</feature>
<dbReference type="AlphaFoldDB" id="A0A6G0X0A0"/>
<dbReference type="OrthoDB" id="6612506at2759"/>
<evidence type="ECO:0000259" key="2">
    <source>
        <dbReference type="PROSITE" id="PS50994"/>
    </source>
</evidence>
<dbReference type="Proteomes" id="UP000478052">
    <property type="component" value="Unassembled WGS sequence"/>
</dbReference>
<proteinExistence type="predicted"/>
<dbReference type="PROSITE" id="PS50994">
    <property type="entry name" value="INTEGRASE"/>
    <property type="match status" value="1"/>
</dbReference>
<dbReference type="InterPro" id="IPR001584">
    <property type="entry name" value="Integrase_cat-core"/>
</dbReference>
<accession>A0A6G0X0A0</accession>
<evidence type="ECO:0000313" key="4">
    <source>
        <dbReference type="Proteomes" id="UP000478052"/>
    </source>
</evidence>
<dbReference type="InterPro" id="IPR036397">
    <property type="entry name" value="RNaseH_sf"/>
</dbReference>
<dbReference type="Pfam" id="PF00665">
    <property type="entry name" value="rve"/>
    <property type="match status" value="1"/>
</dbReference>
<reference evidence="3 4" key="1">
    <citation type="submission" date="2019-08" db="EMBL/GenBank/DDBJ databases">
        <title>Whole genome of Aphis craccivora.</title>
        <authorList>
            <person name="Voronova N.V."/>
            <person name="Shulinski R.S."/>
            <person name="Bandarenka Y.V."/>
            <person name="Zhorov D.G."/>
            <person name="Warner D."/>
        </authorList>
    </citation>
    <scope>NUCLEOTIDE SEQUENCE [LARGE SCALE GENOMIC DNA]</scope>
    <source>
        <strain evidence="3">180601</strain>
        <tissue evidence="3">Whole Body</tissue>
    </source>
</reference>
<dbReference type="PANTHER" id="PTHR37984:SF5">
    <property type="entry name" value="PROTEIN NYNRIN-LIKE"/>
    <property type="match status" value="1"/>
</dbReference>
<dbReference type="EMBL" id="VUJU01008267">
    <property type="protein sequence ID" value="KAF0733217.1"/>
    <property type="molecule type" value="Genomic_DNA"/>
</dbReference>
<dbReference type="InterPro" id="IPR050951">
    <property type="entry name" value="Retrovirus_Pol_polyprotein"/>
</dbReference>
<comment type="caution">
    <text evidence="3">The sequence shown here is derived from an EMBL/GenBank/DDBJ whole genome shotgun (WGS) entry which is preliminary data.</text>
</comment>
<feature type="compositionally biased region" description="Pro residues" evidence="1">
    <location>
        <begin position="399"/>
        <end position="408"/>
    </location>
</feature>
<feature type="compositionally biased region" description="Pro residues" evidence="1">
    <location>
        <begin position="459"/>
        <end position="482"/>
    </location>
</feature>
<feature type="compositionally biased region" description="Basic and acidic residues" evidence="1">
    <location>
        <begin position="551"/>
        <end position="560"/>
    </location>
</feature>
<gene>
    <name evidence="3" type="ORF">FWK35_00032725</name>
</gene>
<dbReference type="GO" id="GO:0003676">
    <property type="term" value="F:nucleic acid binding"/>
    <property type="evidence" value="ECO:0007669"/>
    <property type="project" value="InterPro"/>
</dbReference>
<feature type="domain" description="Integrase catalytic" evidence="2">
    <location>
        <begin position="14"/>
        <end position="188"/>
    </location>
</feature>
<protein>
    <submittedName>
        <fullName evidence="3">Pro-Pol polyprotein</fullName>
    </submittedName>
</protein>
<dbReference type="PANTHER" id="PTHR37984">
    <property type="entry name" value="PROTEIN CBG26694"/>
    <property type="match status" value="1"/>
</dbReference>